<organism evidence="3 4">
    <name type="scientific">Actinokineospora cianjurensis</name>
    <dbReference type="NCBI Taxonomy" id="585224"/>
    <lineage>
        <taxon>Bacteria</taxon>
        <taxon>Bacillati</taxon>
        <taxon>Actinomycetota</taxon>
        <taxon>Actinomycetes</taxon>
        <taxon>Pseudonocardiales</taxon>
        <taxon>Pseudonocardiaceae</taxon>
        <taxon>Actinokineospora</taxon>
    </lineage>
</organism>
<accession>A0A421B536</accession>
<name>A0A421B536_9PSEU</name>
<comment type="similarity">
    <text evidence="1">Belongs to the UDP-glycosyltransferase family.</text>
</comment>
<dbReference type="FunFam" id="3.40.50.2000:FF:000072">
    <property type="entry name" value="Glycosyl transferase"/>
    <property type="match status" value="1"/>
</dbReference>
<keyword evidence="2 3" id="KW-0808">Transferase</keyword>
<evidence type="ECO:0000313" key="4">
    <source>
        <dbReference type="Proteomes" id="UP000282454"/>
    </source>
</evidence>
<dbReference type="GO" id="GO:0035251">
    <property type="term" value="F:UDP-glucosyltransferase activity"/>
    <property type="evidence" value="ECO:0007669"/>
    <property type="project" value="InterPro"/>
</dbReference>
<evidence type="ECO:0000256" key="2">
    <source>
        <dbReference type="ARBA" id="ARBA00022679"/>
    </source>
</evidence>
<dbReference type="Proteomes" id="UP000282454">
    <property type="component" value="Unassembled WGS sequence"/>
</dbReference>
<evidence type="ECO:0000256" key="1">
    <source>
        <dbReference type="ARBA" id="ARBA00009995"/>
    </source>
</evidence>
<dbReference type="OrthoDB" id="6620093at2"/>
<dbReference type="InterPro" id="IPR050481">
    <property type="entry name" value="UDP-glycosyltransf_plant"/>
</dbReference>
<keyword evidence="4" id="KW-1185">Reference proteome</keyword>
<dbReference type="NCBIfam" id="TIGR01426">
    <property type="entry name" value="MGT"/>
    <property type="match status" value="1"/>
</dbReference>
<gene>
    <name evidence="3" type="ORF">CLV68_3990</name>
</gene>
<dbReference type="InterPro" id="IPR006326">
    <property type="entry name" value="UDPGT_MGT-like"/>
</dbReference>
<dbReference type="Gene3D" id="3.40.50.2000">
    <property type="entry name" value="Glycogen Phosphorylase B"/>
    <property type="match status" value="2"/>
</dbReference>
<dbReference type="SUPFAM" id="SSF53756">
    <property type="entry name" value="UDP-Glycosyltransferase/glycogen phosphorylase"/>
    <property type="match status" value="1"/>
</dbReference>
<reference evidence="3 4" key="1">
    <citation type="submission" date="2018-10" db="EMBL/GenBank/DDBJ databases">
        <title>Genomic Encyclopedia of Archaeal and Bacterial Type Strains, Phase II (KMG-II): from individual species to whole genera.</title>
        <authorList>
            <person name="Goeker M."/>
        </authorList>
    </citation>
    <scope>NUCLEOTIDE SEQUENCE [LARGE SCALE GENOMIC DNA]</scope>
    <source>
        <strain evidence="3 4">DSM 45657</strain>
    </source>
</reference>
<comment type="caution">
    <text evidence="3">The sequence shown here is derived from an EMBL/GenBank/DDBJ whole genome shotgun (WGS) entry which is preliminary data.</text>
</comment>
<dbReference type="Pfam" id="PF00201">
    <property type="entry name" value="UDPGT"/>
    <property type="match status" value="1"/>
</dbReference>
<dbReference type="AlphaFoldDB" id="A0A421B536"/>
<dbReference type="InterPro" id="IPR002213">
    <property type="entry name" value="UDP_glucos_trans"/>
</dbReference>
<dbReference type="EMBL" id="RCDD01000002">
    <property type="protein sequence ID" value="RLK59501.1"/>
    <property type="molecule type" value="Genomic_DNA"/>
</dbReference>
<evidence type="ECO:0000313" key="3">
    <source>
        <dbReference type="EMBL" id="RLK59501.1"/>
    </source>
</evidence>
<proteinExistence type="inferred from homology"/>
<sequence length="368" mass="39868">MSRRVLFVTLSGAGHINPTLGVVAELQARGHQVRYASGEDVAGVERVALPQLPPFVPRVGEFVDILGAWYLHYFGATAAAYPVLRAHIAADPPDIVCYDATNWPARLIAAEFGIPAVRTVPHLASNAHYQLDRGLPDDHPAALALADQCARFAADNAVDLNPASLFDAVEDLNLVFVPREFQPAGDTFDDRFRFVGPTARQPQESWEPPSDKVLYVALGSILTDVSFYRRCIAAFAHSDWHVAMTIGDVDPAELGEIAPNFDIRPHFPQVAVLRHAAAFLTHAGMNSTMEALYQGVPLITSPRVPEQAANAARIHELGLGIPLPDQGLRETVVAFAADPAIRANLDRMQQVMRNTGGAAQAADEIEAR</sequence>
<dbReference type="CDD" id="cd03784">
    <property type="entry name" value="GT1_Gtf-like"/>
    <property type="match status" value="1"/>
</dbReference>
<protein>
    <submittedName>
        <fullName evidence="3">MGT family glycosyltransferase</fullName>
    </submittedName>
</protein>
<dbReference type="PANTHER" id="PTHR48049:SF132">
    <property type="entry name" value="GLYCOSYLTRANSFERASE"/>
    <property type="match status" value="1"/>
</dbReference>
<dbReference type="PANTHER" id="PTHR48049">
    <property type="entry name" value="GLYCOSYLTRANSFERASE"/>
    <property type="match status" value="1"/>
</dbReference>